<dbReference type="Pfam" id="PF00462">
    <property type="entry name" value="Glutaredoxin"/>
    <property type="match status" value="1"/>
</dbReference>
<dbReference type="GO" id="GO:0035556">
    <property type="term" value="P:intracellular signal transduction"/>
    <property type="evidence" value="ECO:0007669"/>
    <property type="project" value="InterPro"/>
</dbReference>
<dbReference type="SUPFAM" id="SSF52833">
    <property type="entry name" value="Thioredoxin-like"/>
    <property type="match status" value="1"/>
</dbReference>
<name>A0A9W9YU68_9CNID</name>
<reference evidence="3" key="1">
    <citation type="submission" date="2023-01" db="EMBL/GenBank/DDBJ databases">
        <title>Genome assembly of the deep-sea coral Lophelia pertusa.</title>
        <authorList>
            <person name="Herrera S."/>
            <person name="Cordes E."/>
        </authorList>
    </citation>
    <scope>NUCLEOTIDE SEQUENCE</scope>
    <source>
        <strain evidence="3">USNM1676648</strain>
        <tissue evidence="3">Polyp</tissue>
    </source>
</reference>
<dbReference type="PROSITE" id="PS50186">
    <property type="entry name" value="DEP"/>
    <property type="match status" value="1"/>
</dbReference>
<dbReference type="InterPro" id="IPR051548">
    <property type="entry name" value="Grx-like_ET"/>
</dbReference>
<dbReference type="GO" id="GO:0045454">
    <property type="term" value="P:cell redox homeostasis"/>
    <property type="evidence" value="ECO:0007669"/>
    <property type="project" value="TreeGrafter"/>
</dbReference>
<dbReference type="Pfam" id="PF04784">
    <property type="entry name" value="DUF547"/>
    <property type="match status" value="1"/>
</dbReference>
<dbReference type="AlphaFoldDB" id="A0A9W9YU68"/>
<feature type="region of interest" description="Disordered" evidence="1">
    <location>
        <begin position="87"/>
        <end position="108"/>
    </location>
</feature>
<dbReference type="Gene3D" id="1.10.10.10">
    <property type="entry name" value="Winged helix-like DNA-binding domain superfamily/Winged helix DNA-binding domain"/>
    <property type="match status" value="1"/>
</dbReference>
<dbReference type="InterPro" id="IPR014025">
    <property type="entry name" value="Glutaredoxin_subgr"/>
</dbReference>
<accession>A0A9W9YU68</accession>
<evidence type="ECO:0000259" key="2">
    <source>
        <dbReference type="PROSITE" id="PS50186"/>
    </source>
</evidence>
<dbReference type="PRINTS" id="PR00160">
    <property type="entry name" value="GLUTAREDOXIN"/>
</dbReference>
<dbReference type="OrthoDB" id="418495at2759"/>
<dbReference type="InterPro" id="IPR036388">
    <property type="entry name" value="WH-like_DNA-bd_sf"/>
</dbReference>
<dbReference type="InterPro" id="IPR006869">
    <property type="entry name" value="DUF547"/>
</dbReference>
<protein>
    <recommendedName>
        <fullName evidence="2">DEP domain-containing protein</fullName>
    </recommendedName>
</protein>
<proteinExistence type="predicted"/>
<feature type="domain" description="DEP" evidence="2">
    <location>
        <begin position="129"/>
        <end position="204"/>
    </location>
</feature>
<organism evidence="3 4">
    <name type="scientific">Desmophyllum pertusum</name>
    <dbReference type="NCBI Taxonomy" id="174260"/>
    <lineage>
        <taxon>Eukaryota</taxon>
        <taxon>Metazoa</taxon>
        <taxon>Cnidaria</taxon>
        <taxon>Anthozoa</taxon>
        <taxon>Hexacorallia</taxon>
        <taxon>Scleractinia</taxon>
        <taxon>Caryophylliina</taxon>
        <taxon>Caryophylliidae</taxon>
        <taxon>Desmophyllum</taxon>
    </lineage>
</organism>
<evidence type="ECO:0000313" key="3">
    <source>
        <dbReference type="EMBL" id="KAJ7363529.1"/>
    </source>
</evidence>
<dbReference type="SMART" id="SM00049">
    <property type="entry name" value="DEP"/>
    <property type="match status" value="1"/>
</dbReference>
<dbReference type="GO" id="GO:0009055">
    <property type="term" value="F:electron transfer activity"/>
    <property type="evidence" value="ECO:0007669"/>
    <property type="project" value="TreeGrafter"/>
</dbReference>
<evidence type="ECO:0000256" key="1">
    <source>
        <dbReference type="SAM" id="MobiDB-lite"/>
    </source>
</evidence>
<dbReference type="PROSITE" id="PS51354">
    <property type="entry name" value="GLUTAREDOXIN_2"/>
    <property type="match status" value="1"/>
</dbReference>
<dbReference type="SUPFAM" id="SSF46785">
    <property type="entry name" value="Winged helix' DNA-binding domain"/>
    <property type="match status" value="1"/>
</dbReference>
<dbReference type="PANTHER" id="PTHR34386:SF1">
    <property type="entry name" value="GLUTAREDOXIN-LIKE PROTEIN NRDH"/>
    <property type="match status" value="1"/>
</dbReference>
<dbReference type="InterPro" id="IPR036249">
    <property type="entry name" value="Thioredoxin-like_sf"/>
</dbReference>
<dbReference type="Proteomes" id="UP001163046">
    <property type="component" value="Unassembled WGS sequence"/>
</dbReference>
<dbReference type="Gene3D" id="3.40.30.10">
    <property type="entry name" value="Glutaredoxin"/>
    <property type="match status" value="1"/>
</dbReference>
<comment type="caution">
    <text evidence="3">The sequence shown here is derived from an EMBL/GenBank/DDBJ whole genome shotgun (WGS) entry which is preliminary data.</text>
</comment>
<dbReference type="InterPro" id="IPR002109">
    <property type="entry name" value="Glutaredoxin"/>
</dbReference>
<gene>
    <name evidence="3" type="ORF">OS493_009684</name>
</gene>
<dbReference type="InterPro" id="IPR036390">
    <property type="entry name" value="WH_DNA-bd_sf"/>
</dbReference>
<keyword evidence="4" id="KW-1185">Reference proteome</keyword>
<dbReference type="Pfam" id="PF00610">
    <property type="entry name" value="DEP"/>
    <property type="match status" value="1"/>
</dbReference>
<sequence length="475" mass="53789">MKGRVIIFSITGCPFCMRAKDKMQKLGIEYMDINLDNYPERRTEAKERSGKNTVPQIFFNNRHIGGFDDFDKLAESELQELIREVEENPAPADAPQPPSPKSADSAKAGEEIDFTCELDEYAQLVNDFKGSGLIKDRRKGFIHNYKNSFVGKEAVDWLVSSKKVEREKAVEMCRQLVERNFGHSLEKGKAAEFKDDDTIYRLLEDDESTALNSGMSSSCEPRPAPQVAEELRRLILNLYSEFLSKDGKGVDYAAMGQSKEFIAYIKHTAELQRVKLEGMTREETLAFFVNIYNALVIHANVIRGPPVNLWQRYKFFNTICYTIGGYTFALNEIENGVLRSNRKAIGAVTKPFSKSDPRLKVSLPAPEPKIHFALVCGAKSCPPIKTYTSAGIDEELSLAAEAFLEGEDGCVLNMPKREIRLSKIFQWYKEDFGSNNEELVQFVLAHMGKGQKKDQLEELLVSGNFKVGFMKYNWI</sequence>
<evidence type="ECO:0000313" key="4">
    <source>
        <dbReference type="Proteomes" id="UP001163046"/>
    </source>
</evidence>
<dbReference type="EMBL" id="MU827305">
    <property type="protein sequence ID" value="KAJ7363529.1"/>
    <property type="molecule type" value="Genomic_DNA"/>
</dbReference>
<dbReference type="PANTHER" id="PTHR34386">
    <property type="entry name" value="GLUTAREDOXIN"/>
    <property type="match status" value="1"/>
</dbReference>
<dbReference type="CDD" id="cd04371">
    <property type="entry name" value="DEP"/>
    <property type="match status" value="1"/>
</dbReference>
<dbReference type="InterPro" id="IPR000591">
    <property type="entry name" value="DEP_dom"/>
</dbReference>